<feature type="transmembrane region" description="Helical" evidence="1">
    <location>
        <begin position="219"/>
        <end position="241"/>
    </location>
</feature>
<dbReference type="Proteomes" id="UP000177953">
    <property type="component" value="Unassembled WGS sequence"/>
</dbReference>
<name>A0A1F6MDM0_9BACT</name>
<keyword evidence="1" id="KW-0472">Membrane</keyword>
<reference evidence="3 4" key="1">
    <citation type="journal article" date="2016" name="Nat. Commun.">
        <title>Thousands of microbial genomes shed light on interconnected biogeochemical processes in an aquifer system.</title>
        <authorList>
            <person name="Anantharaman K."/>
            <person name="Brown C.T."/>
            <person name="Hug L.A."/>
            <person name="Sharon I."/>
            <person name="Castelle C.J."/>
            <person name="Probst A.J."/>
            <person name="Thomas B.C."/>
            <person name="Singh A."/>
            <person name="Wilkins M.J."/>
            <person name="Karaoz U."/>
            <person name="Brodie E.L."/>
            <person name="Williams K.H."/>
            <person name="Hubbard S.S."/>
            <person name="Banfield J.F."/>
        </authorList>
    </citation>
    <scope>NUCLEOTIDE SEQUENCE [LARGE SCALE GENOMIC DNA]</scope>
</reference>
<protein>
    <recommendedName>
        <fullName evidence="2">Glycosyltransferase RgtA/B/C/D-like domain-containing protein</fullName>
    </recommendedName>
</protein>
<sequence length="496" mass="57499">MNKLSPFFYDIISRISGQAFDPLWPEKLPFIIRGAFFILLFIVGFYLFYRSRWGKESSLRRMLWVCGGILFSLIAIKFAIFHFVKDYIPDRLIFYVLPSPRAESILWFAAPLIIFAIFLKYRKKIEALPRHQFLGALYLTFILFALSVAGIREGVQSIIDPFTRTFWEYSGYLPFVKNAHDFLGQYTLLNPQIATHMVTHPPGYILFLYFFYKIFSAGLPGLVIALVSSVGLILWPLYYFWKESLGEETARRALQIFIFVPSVVMFTATSMESFFMAVVWLAIISCFLGWKKGNWLALVSGLGMAGALFSNYLFLLLGPFFVWLIWYSLKISANRLKTLLGILYSILAFTLFFVLLERWSGYSIIDNFFVARLANQSAVRSNFESVGKYFVYLFMSLTDFALYLGIPFLCLFFTDTVGSWKKSALWFKVGVAIMAFFLIIGVFQGETARLWLFLTPFFVLGNPYLYNREKESEFNAFLAITVFQIIVIQTLFFTYW</sequence>
<proteinExistence type="predicted"/>
<evidence type="ECO:0000256" key="1">
    <source>
        <dbReference type="SAM" id="Phobius"/>
    </source>
</evidence>
<dbReference type="EMBL" id="MFPU01000025">
    <property type="protein sequence ID" value="OGH69724.1"/>
    <property type="molecule type" value="Genomic_DNA"/>
</dbReference>
<evidence type="ECO:0000313" key="4">
    <source>
        <dbReference type="Proteomes" id="UP000177953"/>
    </source>
</evidence>
<feature type="transmembrane region" description="Helical" evidence="1">
    <location>
        <begin position="104"/>
        <end position="121"/>
    </location>
</feature>
<feature type="domain" description="Glycosyltransferase RgtA/B/C/D-like" evidence="2">
    <location>
        <begin position="200"/>
        <end position="349"/>
    </location>
</feature>
<feature type="transmembrane region" description="Helical" evidence="1">
    <location>
        <begin position="302"/>
        <end position="326"/>
    </location>
</feature>
<keyword evidence="1" id="KW-0812">Transmembrane</keyword>
<dbReference type="AlphaFoldDB" id="A0A1F6MDM0"/>
<feature type="transmembrane region" description="Helical" evidence="1">
    <location>
        <begin position="389"/>
        <end position="413"/>
    </location>
</feature>
<feature type="transmembrane region" description="Helical" evidence="1">
    <location>
        <begin position="133"/>
        <end position="151"/>
    </location>
</feature>
<evidence type="ECO:0000259" key="2">
    <source>
        <dbReference type="Pfam" id="PF13231"/>
    </source>
</evidence>
<feature type="transmembrane region" description="Helical" evidence="1">
    <location>
        <begin position="30"/>
        <end position="49"/>
    </location>
</feature>
<keyword evidence="1" id="KW-1133">Transmembrane helix</keyword>
<dbReference type="Pfam" id="PF13231">
    <property type="entry name" value="PMT_2"/>
    <property type="match status" value="1"/>
</dbReference>
<feature type="transmembrane region" description="Helical" evidence="1">
    <location>
        <begin position="425"/>
        <end position="444"/>
    </location>
</feature>
<dbReference type="InterPro" id="IPR038731">
    <property type="entry name" value="RgtA/B/C-like"/>
</dbReference>
<feature type="transmembrane region" description="Helical" evidence="1">
    <location>
        <begin position="61"/>
        <end position="84"/>
    </location>
</feature>
<accession>A0A1F6MDM0</accession>
<feature type="transmembrane region" description="Helical" evidence="1">
    <location>
        <begin position="450"/>
        <end position="467"/>
    </location>
</feature>
<feature type="transmembrane region" description="Helical" evidence="1">
    <location>
        <begin position="338"/>
        <end position="356"/>
    </location>
</feature>
<comment type="caution">
    <text evidence="3">The sequence shown here is derived from an EMBL/GenBank/DDBJ whole genome shotgun (WGS) entry which is preliminary data.</text>
</comment>
<organism evidence="3 4">
    <name type="scientific">Candidatus Magasanikbacteria bacterium RIFCSPHIGHO2_01_FULL_47_8</name>
    <dbReference type="NCBI Taxonomy" id="1798673"/>
    <lineage>
        <taxon>Bacteria</taxon>
        <taxon>Candidatus Magasanikiibacteriota</taxon>
    </lineage>
</organism>
<evidence type="ECO:0000313" key="3">
    <source>
        <dbReference type="EMBL" id="OGH69724.1"/>
    </source>
</evidence>
<gene>
    <name evidence="3" type="ORF">A2754_03590</name>
</gene>
<feature type="transmembrane region" description="Helical" evidence="1">
    <location>
        <begin position="474"/>
        <end position="495"/>
    </location>
</feature>